<dbReference type="PANTHER" id="PTHR42983">
    <property type="entry name" value="DINITROGENASE IRON-MOLYBDENUM COFACTOR PROTEIN-RELATED"/>
    <property type="match status" value="1"/>
</dbReference>
<dbReference type="RefSeq" id="WP_264982348.1">
    <property type="nucleotide sequence ID" value="NZ_AP026708.1"/>
</dbReference>
<dbReference type="InterPro" id="IPR003731">
    <property type="entry name" value="Di-Nase_FeMo-co_biosynth"/>
</dbReference>
<reference evidence="3" key="1">
    <citation type="submission" date="2022-08" db="EMBL/GenBank/DDBJ databases">
        <title>Genome Sequence of the sulphate-reducing bacterium, Pseudodesulfovibrio portus JCM14722.</title>
        <authorList>
            <person name="Kondo R."/>
            <person name="Kataoka T."/>
        </authorList>
    </citation>
    <scope>NUCLEOTIDE SEQUENCE</scope>
    <source>
        <strain evidence="3">JCM 14722</strain>
    </source>
</reference>
<protein>
    <recommendedName>
        <fullName evidence="2">Dinitrogenase iron-molybdenum cofactor biosynthesis domain-containing protein</fullName>
    </recommendedName>
</protein>
<keyword evidence="4" id="KW-1185">Reference proteome</keyword>
<feature type="transmembrane region" description="Helical" evidence="1">
    <location>
        <begin position="201"/>
        <end position="226"/>
    </location>
</feature>
<sequence>MKIAVPSNRPGLDGQVSNRLGSAAYLVIVDSGDMSFERLDCPSGASGPGAGVAVLSLAVESGAGAVLVGHVAPHIAAALEKQGVVVATGVSGSVADAVADYLAAAEETGASGGSGTAEATPADPSGRWGEAAKKGLRQFYAMLPRLIGVILLLGLLQGFVSRETLFSLFAGVPFLDALWGGVLGSVMVGNPVNSYVIGESLLKAGVSLAGILALMMAWVTVGLIQLPVEAEALGKRFAVVRNLAGFVMAVLLSFAVGLWL</sequence>
<proteinExistence type="predicted"/>
<dbReference type="Pfam" id="PF02579">
    <property type="entry name" value="Nitro_FeMo-Co"/>
    <property type="match status" value="1"/>
</dbReference>
<evidence type="ECO:0000313" key="3">
    <source>
        <dbReference type="EMBL" id="BDQ35458.1"/>
    </source>
</evidence>
<gene>
    <name evidence="3" type="ORF">JCM14722_30000</name>
</gene>
<accession>A0ABN6S085</accession>
<name>A0ABN6S085_9BACT</name>
<feature type="domain" description="Dinitrogenase iron-molybdenum cofactor biosynthesis" evidence="2">
    <location>
        <begin position="13"/>
        <end position="102"/>
    </location>
</feature>
<feature type="transmembrane region" description="Helical" evidence="1">
    <location>
        <begin position="166"/>
        <end position="189"/>
    </location>
</feature>
<dbReference type="PANTHER" id="PTHR42983:SF1">
    <property type="entry name" value="IRON-MOLYBDENUM PROTEIN"/>
    <property type="match status" value="1"/>
</dbReference>
<dbReference type="Proteomes" id="UP001061361">
    <property type="component" value="Chromosome"/>
</dbReference>
<evidence type="ECO:0000256" key="1">
    <source>
        <dbReference type="SAM" id="Phobius"/>
    </source>
</evidence>
<keyword evidence="1" id="KW-0472">Membrane</keyword>
<keyword evidence="1" id="KW-0812">Transmembrane</keyword>
<dbReference type="InterPro" id="IPR036105">
    <property type="entry name" value="DiNase_FeMo-co_biosyn_sf"/>
</dbReference>
<dbReference type="Gene3D" id="3.30.420.130">
    <property type="entry name" value="Dinitrogenase iron-molybdenum cofactor biosynthesis domain"/>
    <property type="match status" value="1"/>
</dbReference>
<evidence type="ECO:0000259" key="2">
    <source>
        <dbReference type="Pfam" id="PF02579"/>
    </source>
</evidence>
<feature type="transmembrane region" description="Helical" evidence="1">
    <location>
        <begin position="142"/>
        <end position="160"/>
    </location>
</feature>
<feature type="transmembrane region" description="Helical" evidence="1">
    <location>
        <begin position="238"/>
        <end position="259"/>
    </location>
</feature>
<evidence type="ECO:0000313" key="4">
    <source>
        <dbReference type="Proteomes" id="UP001061361"/>
    </source>
</evidence>
<organism evidence="3 4">
    <name type="scientific">Pseudodesulfovibrio portus</name>
    <dbReference type="NCBI Taxonomy" id="231439"/>
    <lineage>
        <taxon>Bacteria</taxon>
        <taxon>Pseudomonadati</taxon>
        <taxon>Thermodesulfobacteriota</taxon>
        <taxon>Desulfovibrionia</taxon>
        <taxon>Desulfovibrionales</taxon>
        <taxon>Desulfovibrionaceae</taxon>
    </lineage>
</organism>
<keyword evidence="1" id="KW-1133">Transmembrane helix</keyword>
<dbReference type="EMBL" id="AP026708">
    <property type="protein sequence ID" value="BDQ35458.1"/>
    <property type="molecule type" value="Genomic_DNA"/>
</dbReference>
<dbReference type="SUPFAM" id="SSF53146">
    <property type="entry name" value="Nitrogenase accessory factor-like"/>
    <property type="match status" value="1"/>
</dbReference>